<gene>
    <name evidence="1" type="ORF">COLO4_19945</name>
</gene>
<keyword evidence="2" id="KW-1185">Reference proteome</keyword>
<name>A0A1R3J2M4_9ROSI</name>
<comment type="caution">
    <text evidence="1">The sequence shown here is derived from an EMBL/GenBank/DDBJ whole genome shotgun (WGS) entry which is preliminary data.</text>
</comment>
<evidence type="ECO:0008006" key="3">
    <source>
        <dbReference type="Google" id="ProtNLM"/>
    </source>
</evidence>
<organism evidence="1 2">
    <name type="scientific">Corchorus olitorius</name>
    <dbReference type="NCBI Taxonomy" id="93759"/>
    <lineage>
        <taxon>Eukaryota</taxon>
        <taxon>Viridiplantae</taxon>
        <taxon>Streptophyta</taxon>
        <taxon>Embryophyta</taxon>
        <taxon>Tracheophyta</taxon>
        <taxon>Spermatophyta</taxon>
        <taxon>Magnoliopsida</taxon>
        <taxon>eudicotyledons</taxon>
        <taxon>Gunneridae</taxon>
        <taxon>Pentapetalae</taxon>
        <taxon>rosids</taxon>
        <taxon>malvids</taxon>
        <taxon>Malvales</taxon>
        <taxon>Malvaceae</taxon>
        <taxon>Grewioideae</taxon>
        <taxon>Apeibeae</taxon>
        <taxon>Corchorus</taxon>
    </lineage>
</organism>
<protein>
    <recommendedName>
        <fullName evidence="3">RNase H type-1 domain-containing protein</fullName>
    </recommendedName>
</protein>
<dbReference type="Proteomes" id="UP000187203">
    <property type="component" value="Unassembled WGS sequence"/>
</dbReference>
<reference evidence="2" key="1">
    <citation type="submission" date="2013-09" db="EMBL/GenBank/DDBJ databases">
        <title>Corchorus olitorius genome sequencing.</title>
        <authorList>
            <person name="Alam M."/>
            <person name="Haque M.S."/>
            <person name="Islam M.S."/>
            <person name="Emdad E.M."/>
            <person name="Islam M.M."/>
            <person name="Ahmed B."/>
            <person name="Halim A."/>
            <person name="Hossen Q.M.M."/>
            <person name="Hossain M.Z."/>
            <person name="Ahmed R."/>
            <person name="Khan M.M."/>
            <person name="Islam R."/>
            <person name="Rashid M.M."/>
            <person name="Khan S.A."/>
            <person name="Rahman M.S."/>
            <person name="Alam M."/>
            <person name="Yahiya A.S."/>
            <person name="Khan M.S."/>
            <person name="Azam M.S."/>
            <person name="Haque T."/>
            <person name="Lashkar M.Z.H."/>
            <person name="Akhand A.I."/>
            <person name="Morshed G."/>
            <person name="Roy S."/>
            <person name="Uddin K.S."/>
            <person name="Rabeya T."/>
            <person name="Hossain A.S."/>
            <person name="Chowdhury A."/>
            <person name="Snigdha A.R."/>
            <person name="Mortoza M.S."/>
            <person name="Matin S.A."/>
            <person name="Hoque S.M.E."/>
            <person name="Islam M.K."/>
            <person name="Roy D.K."/>
            <person name="Haider R."/>
            <person name="Moosa M.M."/>
            <person name="Elias S.M."/>
            <person name="Hasan A.M."/>
            <person name="Jahan S."/>
            <person name="Shafiuddin M."/>
            <person name="Mahmood N."/>
            <person name="Shommy N.S."/>
        </authorList>
    </citation>
    <scope>NUCLEOTIDE SEQUENCE [LARGE SCALE GENOMIC DNA]</scope>
    <source>
        <strain evidence="2">cv. O-4</strain>
    </source>
</reference>
<dbReference type="OrthoDB" id="1184220at2759"/>
<dbReference type="AlphaFoldDB" id="A0A1R3J2M4"/>
<evidence type="ECO:0000313" key="1">
    <source>
        <dbReference type="EMBL" id="OMO89075.1"/>
    </source>
</evidence>
<accession>A0A1R3J2M4</accession>
<proteinExistence type="predicted"/>
<sequence>MACSWKCSIKHIYWKANMSADWMATHFNHLSLGFHIFTTPPQELTSVLAADALEIAWPRAI</sequence>
<dbReference type="EMBL" id="AWUE01016905">
    <property type="protein sequence ID" value="OMO89075.1"/>
    <property type="molecule type" value="Genomic_DNA"/>
</dbReference>
<evidence type="ECO:0000313" key="2">
    <source>
        <dbReference type="Proteomes" id="UP000187203"/>
    </source>
</evidence>